<dbReference type="InParanoid" id="A0A7R8UB22"/>
<dbReference type="AlphaFoldDB" id="A0A7R8UB22"/>
<keyword evidence="5" id="KW-1185">Reference proteome</keyword>
<evidence type="ECO:0000313" key="5">
    <source>
        <dbReference type="Proteomes" id="UP000594454"/>
    </source>
</evidence>
<sequence length="479" mass="54140">MEGFAVIVWFHSGDFSYGSAADLDPFQMVFKQKVIVITVAYRLNIFGFLTSMDGESSGNFGLMDQAAALLWIKRNIKLFNGNDNSITLMGHGSGAISVGLHLLSGDWSEGLFHKAIMMSGSPLFETTVKRASWYATSLNTIANSFGCFKRPTSKLLECLRHINAQILSENLPFIEWGPIIDDGLSNTTMPFVPDTPLQLIERGQLRKVPLLIGYTNMEEVLDVILGDMMETGISTEMYDTLITDIVLADLPQLESNESCGSNIPMVTDAIAYTYKPYPPVTDNMMLRKKFVEFATERKYAAPTLQLADFVSKSSTCYVYRFDTNPRSAIAKEGFEDWVVVPHNYDLIFVWGIPYWPILDMAGQWESTDKRISEIIMTLWANFVKFGIPTKFGVSISWDEFTTEKQNLLLIDRSFNMSDEKSLHFQGIKFWNDYFPRVVDHAMHCCNMTDGSRPVFHVDNSMLTYVLLLTVTVIMYSQAS</sequence>
<comment type="similarity">
    <text evidence="1">Belongs to the type-B carboxylesterase/lipase family.</text>
</comment>
<accession>A0A7R8UB22</accession>
<protein>
    <recommendedName>
        <fullName evidence="3">Carboxylesterase type B domain-containing protein</fullName>
    </recommendedName>
</protein>
<reference evidence="4 5" key="1">
    <citation type="submission" date="2020-11" db="EMBL/GenBank/DDBJ databases">
        <authorList>
            <person name="Wallbank WR R."/>
            <person name="Pardo Diaz C."/>
            <person name="Kozak K."/>
            <person name="Martin S."/>
            <person name="Jiggins C."/>
            <person name="Moest M."/>
            <person name="Warren A I."/>
            <person name="Generalovic N T."/>
            <person name="Byers J.R.P. K."/>
            <person name="Montejo-Kovacevich G."/>
            <person name="Yen C E."/>
        </authorList>
    </citation>
    <scope>NUCLEOTIDE SEQUENCE [LARGE SCALE GENOMIC DNA]</scope>
</reference>
<gene>
    <name evidence="4" type="ORF">HERILL_LOCUS616</name>
</gene>
<name>A0A7R8UB22_HERIL</name>
<proteinExistence type="inferred from homology"/>
<dbReference type="Proteomes" id="UP000594454">
    <property type="component" value="Chromosome 1"/>
</dbReference>
<feature type="domain" description="Carboxylesterase type B" evidence="3">
    <location>
        <begin position="4"/>
        <end position="418"/>
    </location>
</feature>
<dbReference type="InterPro" id="IPR029058">
    <property type="entry name" value="AB_hydrolase_fold"/>
</dbReference>
<evidence type="ECO:0000256" key="1">
    <source>
        <dbReference type="ARBA" id="ARBA00005964"/>
    </source>
</evidence>
<organism evidence="4 5">
    <name type="scientific">Hermetia illucens</name>
    <name type="common">Black soldier fly</name>
    <dbReference type="NCBI Taxonomy" id="343691"/>
    <lineage>
        <taxon>Eukaryota</taxon>
        <taxon>Metazoa</taxon>
        <taxon>Ecdysozoa</taxon>
        <taxon>Arthropoda</taxon>
        <taxon>Hexapoda</taxon>
        <taxon>Insecta</taxon>
        <taxon>Pterygota</taxon>
        <taxon>Neoptera</taxon>
        <taxon>Endopterygota</taxon>
        <taxon>Diptera</taxon>
        <taxon>Brachycera</taxon>
        <taxon>Stratiomyomorpha</taxon>
        <taxon>Stratiomyidae</taxon>
        <taxon>Hermetiinae</taxon>
        <taxon>Hermetia</taxon>
    </lineage>
</organism>
<dbReference type="InterPro" id="IPR051093">
    <property type="entry name" value="Neuroligin/BSAL"/>
</dbReference>
<dbReference type="InterPro" id="IPR002018">
    <property type="entry name" value="CarbesteraseB"/>
</dbReference>
<keyword evidence="2" id="KW-0325">Glycoprotein</keyword>
<evidence type="ECO:0000313" key="4">
    <source>
        <dbReference type="EMBL" id="CAD7077251.1"/>
    </source>
</evidence>
<dbReference type="Pfam" id="PF00135">
    <property type="entry name" value="COesterase"/>
    <property type="match status" value="1"/>
</dbReference>
<dbReference type="SUPFAM" id="SSF53474">
    <property type="entry name" value="alpha/beta-Hydrolases"/>
    <property type="match status" value="1"/>
</dbReference>
<evidence type="ECO:0000259" key="3">
    <source>
        <dbReference type="Pfam" id="PF00135"/>
    </source>
</evidence>
<dbReference type="OrthoDB" id="408631at2759"/>
<dbReference type="PANTHER" id="PTHR43903">
    <property type="entry name" value="NEUROLIGIN"/>
    <property type="match status" value="1"/>
</dbReference>
<evidence type="ECO:0000256" key="2">
    <source>
        <dbReference type="ARBA" id="ARBA00023180"/>
    </source>
</evidence>
<dbReference type="Gene3D" id="3.40.50.1820">
    <property type="entry name" value="alpha/beta hydrolase"/>
    <property type="match status" value="1"/>
</dbReference>
<dbReference type="EMBL" id="LR899009">
    <property type="protein sequence ID" value="CAD7077251.1"/>
    <property type="molecule type" value="Genomic_DNA"/>
</dbReference>